<dbReference type="InterPro" id="IPR017946">
    <property type="entry name" value="PLC-like_Pdiesterase_TIM-brl"/>
</dbReference>
<comment type="caution">
    <text evidence="8">The sequence shown here is derived from an EMBL/GenBank/DDBJ whole genome shotgun (WGS) entry which is preliminary data.</text>
</comment>
<feature type="region of interest" description="Disordered" evidence="6">
    <location>
        <begin position="121"/>
        <end position="142"/>
    </location>
</feature>
<proteinExistence type="predicted"/>
<dbReference type="OrthoDB" id="6672601at2"/>
<dbReference type="SMART" id="SM00148">
    <property type="entry name" value="PLCXc"/>
    <property type="match status" value="1"/>
</dbReference>
<evidence type="ECO:0000256" key="2">
    <source>
        <dbReference type="ARBA" id="ARBA00012581"/>
    </source>
</evidence>
<dbReference type="Gene3D" id="3.20.20.190">
    <property type="entry name" value="Phosphatidylinositol (PI) phosphodiesterase"/>
    <property type="match status" value="1"/>
</dbReference>
<dbReference type="GO" id="GO:0008081">
    <property type="term" value="F:phosphoric diester hydrolase activity"/>
    <property type="evidence" value="ECO:0007669"/>
    <property type="project" value="InterPro"/>
</dbReference>
<dbReference type="Pfam" id="PF00388">
    <property type="entry name" value="PI-PLC-X"/>
    <property type="match status" value="1"/>
</dbReference>
<dbReference type="EMBL" id="VKGK01000008">
    <property type="protein sequence ID" value="TRY14799.1"/>
    <property type="molecule type" value="Genomic_DNA"/>
</dbReference>
<organism evidence="8 9">
    <name type="scientific">Shewanella hanedai</name>
    <name type="common">Alteromonas hanedai</name>
    <dbReference type="NCBI Taxonomy" id="25"/>
    <lineage>
        <taxon>Bacteria</taxon>
        <taxon>Pseudomonadati</taxon>
        <taxon>Pseudomonadota</taxon>
        <taxon>Gammaproteobacteria</taxon>
        <taxon>Alteromonadales</taxon>
        <taxon>Shewanellaceae</taxon>
        <taxon>Shewanella</taxon>
    </lineage>
</organism>
<dbReference type="PROSITE" id="PS50007">
    <property type="entry name" value="PIPLC_X_DOMAIN"/>
    <property type="match status" value="1"/>
</dbReference>
<evidence type="ECO:0000259" key="7">
    <source>
        <dbReference type="SMART" id="SM00148"/>
    </source>
</evidence>
<dbReference type="Proteomes" id="UP000318126">
    <property type="component" value="Unassembled WGS sequence"/>
</dbReference>
<dbReference type="SUPFAM" id="SSF51695">
    <property type="entry name" value="PLC-like phosphodiesterases"/>
    <property type="match status" value="1"/>
</dbReference>
<sequence>MAKLKLRNCTIWDVHFWREGGNSKAVVQPGKEGDYKWSTTYKLKVERDSVTPKGKHSRNAVNQSGTYYVVWNNSKQELDILSEAEASKYKWSKDNKYLSNWFTTYPNWMSELNDDLTIDQLSIPGTHDSGTKKTGPGPAHTQNFDIETQLQDGIRFLDIRVGNNLVINTPLVPTPMINKEDPFKIVHGIVDCGITFKDILNTCSDFLKHNPRETIIMLMDDYNVSPTMAEEGFKHYLNMEQYQNLFYLGTKLPPLGQLRGKVVLLRRFEIESSAELGVNLSKNWPDDDTLSLTTPDGVKFRIEDNYKQWDTHKKVKTVEKCLIDAVTTPDDEVIHITYNSLSWGIGRHTPYQYAWGGSGVDPIMNTTLQDHLTKLSGSHRLGLVILDFYNNKGSDGDIVAAIIHSNDGVTKVKQEDIKQAS</sequence>
<gene>
    <name evidence="8" type="ORF">FN961_08935</name>
</gene>
<dbReference type="PANTHER" id="PTHR13593">
    <property type="match status" value="1"/>
</dbReference>
<dbReference type="RefSeq" id="WP_143564198.1">
    <property type="nucleotide sequence ID" value="NZ_BMPL01000006.1"/>
</dbReference>
<keyword evidence="9" id="KW-1185">Reference proteome</keyword>
<evidence type="ECO:0000256" key="3">
    <source>
        <dbReference type="ARBA" id="ARBA00019758"/>
    </source>
</evidence>
<dbReference type="GO" id="GO:0004436">
    <property type="term" value="F:phosphatidylinositol diacylglycerol-lyase activity"/>
    <property type="evidence" value="ECO:0007669"/>
    <property type="project" value="UniProtKB-EC"/>
</dbReference>
<evidence type="ECO:0000256" key="5">
    <source>
        <dbReference type="ARBA" id="ARBA00030782"/>
    </source>
</evidence>
<evidence type="ECO:0000256" key="6">
    <source>
        <dbReference type="SAM" id="MobiDB-lite"/>
    </source>
</evidence>
<dbReference type="EC" id="4.6.1.13" evidence="2"/>
<name>A0A553JQR4_SHEHA</name>
<protein>
    <recommendedName>
        <fullName evidence="3">1-phosphatidylinositol phosphodiesterase</fullName>
        <ecNumber evidence="2">4.6.1.13</ecNumber>
    </recommendedName>
    <alternativeName>
        <fullName evidence="4">Phosphatidylinositol diacylglycerol-lyase</fullName>
    </alternativeName>
    <alternativeName>
        <fullName evidence="5">Phosphatidylinositol-specific phospholipase C</fullName>
    </alternativeName>
</protein>
<evidence type="ECO:0000313" key="9">
    <source>
        <dbReference type="Proteomes" id="UP000318126"/>
    </source>
</evidence>
<dbReference type="GO" id="GO:0006629">
    <property type="term" value="P:lipid metabolic process"/>
    <property type="evidence" value="ECO:0007669"/>
    <property type="project" value="InterPro"/>
</dbReference>
<dbReference type="AlphaFoldDB" id="A0A553JQR4"/>
<dbReference type="InterPro" id="IPR000909">
    <property type="entry name" value="PLipase_C_PInositol-sp_X_dom"/>
</dbReference>
<dbReference type="CDD" id="cd08586">
    <property type="entry name" value="PI-PLCc_BcPLC_like"/>
    <property type="match status" value="1"/>
</dbReference>
<reference evidence="9" key="1">
    <citation type="submission" date="2019-07" db="EMBL/GenBank/DDBJ databases">
        <title>Shewanella sp. YLB-08 draft genomic sequence.</title>
        <authorList>
            <person name="Yu L."/>
        </authorList>
    </citation>
    <scope>NUCLEOTIDE SEQUENCE [LARGE SCALE GENOMIC DNA]</scope>
    <source>
        <strain evidence="9">JCM 20706</strain>
    </source>
</reference>
<evidence type="ECO:0000256" key="4">
    <source>
        <dbReference type="ARBA" id="ARBA00030474"/>
    </source>
</evidence>
<feature type="domain" description="Phosphatidylinositol-specific phospholipase C X" evidence="7">
    <location>
        <begin position="114"/>
        <end position="267"/>
    </location>
</feature>
<accession>A0A553JQR4</accession>
<evidence type="ECO:0000256" key="1">
    <source>
        <dbReference type="ARBA" id="ARBA00001316"/>
    </source>
</evidence>
<dbReference type="PANTHER" id="PTHR13593:SF113">
    <property type="entry name" value="SI:DKEY-266F7.9"/>
    <property type="match status" value="1"/>
</dbReference>
<comment type="catalytic activity">
    <reaction evidence="1">
        <text>a 1,2-diacyl-sn-glycero-3-phospho-(1D-myo-inositol) = 1D-myo-inositol 1,2-cyclic phosphate + a 1,2-diacyl-sn-glycerol</text>
        <dbReference type="Rhea" id="RHEA:17093"/>
        <dbReference type="ChEBI" id="CHEBI:17815"/>
        <dbReference type="ChEBI" id="CHEBI:57880"/>
        <dbReference type="ChEBI" id="CHEBI:58484"/>
        <dbReference type="EC" id="4.6.1.13"/>
    </reaction>
</comment>
<evidence type="ECO:0000313" key="8">
    <source>
        <dbReference type="EMBL" id="TRY14799.1"/>
    </source>
</evidence>
<dbReference type="InterPro" id="IPR051057">
    <property type="entry name" value="PI-PLC_domain"/>
</dbReference>